<protein>
    <recommendedName>
        <fullName evidence="3">Importin N-terminal domain-containing protein</fullName>
    </recommendedName>
</protein>
<dbReference type="Gene3D" id="1.25.10.10">
    <property type="entry name" value="Leucine-rich Repeat Variant"/>
    <property type="match status" value="1"/>
</dbReference>
<comment type="caution">
    <text evidence="1">The sequence shown here is derived from an EMBL/GenBank/DDBJ whole genome shotgun (WGS) entry which is preliminary data.</text>
</comment>
<organism evidence="1 2">
    <name type="scientific">Tritrichomonas musculus</name>
    <dbReference type="NCBI Taxonomy" id="1915356"/>
    <lineage>
        <taxon>Eukaryota</taxon>
        <taxon>Metamonada</taxon>
        <taxon>Parabasalia</taxon>
        <taxon>Tritrichomonadida</taxon>
        <taxon>Tritrichomonadidae</taxon>
        <taxon>Tritrichomonas</taxon>
    </lineage>
</organism>
<reference evidence="1 2" key="1">
    <citation type="submission" date="2024-04" db="EMBL/GenBank/DDBJ databases">
        <title>Tritrichomonas musculus Genome.</title>
        <authorList>
            <person name="Alves-Ferreira E."/>
            <person name="Grigg M."/>
            <person name="Lorenzi H."/>
            <person name="Galac M."/>
        </authorList>
    </citation>
    <scope>NUCLEOTIDE SEQUENCE [LARGE SCALE GENOMIC DNA]</scope>
    <source>
        <strain evidence="1 2">EAF2021</strain>
    </source>
</reference>
<dbReference type="Proteomes" id="UP001470230">
    <property type="component" value="Unassembled WGS sequence"/>
</dbReference>
<evidence type="ECO:0000313" key="2">
    <source>
        <dbReference type="Proteomes" id="UP001470230"/>
    </source>
</evidence>
<gene>
    <name evidence="1" type="ORF">M9Y10_008863</name>
</gene>
<keyword evidence="2" id="KW-1185">Reference proteome</keyword>
<dbReference type="InterPro" id="IPR016024">
    <property type="entry name" value="ARM-type_fold"/>
</dbReference>
<accession>A0ABR2IZ96</accession>
<sequence length="909" mass="103585">MSDLDQLKIAIQQMSTDPNATQFVTQVFQADNFQFLKLVTQILLTPNLPNQIMINSVTLISVVLRPSLLRPINKITDNYYTFSEDERTQIKQAIIVGLTQEDHATRLGFAYCLGLIVEIDKQYNKTNRILYEKQTIFDQYLIGLIQNQPTPYAPIGSIMAITQILENQSINTKLKRYQNLGKIILDVGYAVLSNNSELTSLLLEFKIECIRCISEALKADILNDLLFRNDEKVRFLQNLMPIAAIQNVQLHKHLLIALKHFIIMIYKIYFKNNIEESVLPFVEQIFKSTIQPVASIKNENFDLQASEPYVSDVIELWMDIASFESKHRGILNITEMIAKHMDELLFTYVSTLPVENLLSIEPESSISYLSFKCINKFSLVAPKVIFDHALQVFESSINSNNNNSIFIALVAAQIIFYIRIPRKDEEQIQNLSTETLFKILTEIIKFTSFDDPSIVSSAYSSIITAISFHPKLCKDPNFFTCLIQSISNTLQSDLIVLIHRCLLTFVELVSAFDQKDEDSNLSGCYQFVLAMLMDATGKEKITSNPDVAYELYNAISNYILRLPQSINSQEIYNFAVQILDQMKKSILNRTDEGLQTRVWQSIIVYGIAQRLQNDFAGISLDFLNILVTTCEEVNSSNSNIISQESVVLAIGYIVCIIGRMAEPIVSRIYDIALRDLSTQDPTLVNSSSQLLTSLLVNFKDLFFNYIPNILNIVIECLYSQMTNEVSIYFLLETLVALLNMGCNDQDPTDISLLQAIGENLIPKREDLMNFAVNLISYLRTWLEYGDNAEKIFTVLLQLFTVIMKIYSYEAGVNPIDVSKKVPSAFLSFYVDQFINLIETGHSLGLWDVSIGFAFVNYLMTLIQTFDTFGHVNVKIHKPGFKFYINESLDSDNNALRQAMRVVKVYYDKS</sequence>
<dbReference type="InterPro" id="IPR011989">
    <property type="entry name" value="ARM-like"/>
</dbReference>
<name>A0ABR2IZ96_9EUKA</name>
<dbReference type="SUPFAM" id="SSF48371">
    <property type="entry name" value="ARM repeat"/>
    <property type="match status" value="1"/>
</dbReference>
<evidence type="ECO:0008006" key="3">
    <source>
        <dbReference type="Google" id="ProtNLM"/>
    </source>
</evidence>
<dbReference type="EMBL" id="JAPFFF010000014">
    <property type="protein sequence ID" value="KAK8870950.1"/>
    <property type="molecule type" value="Genomic_DNA"/>
</dbReference>
<evidence type="ECO:0000313" key="1">
    <source>
        <dbReference type="EMBL" id="KAK8870950.1"/>
    </source>
</evidence>
<proteinExistence type="predicted"/>